<evidence type="ECO:0000313" key="8">
    <source>
        <dbReference type="Proteomes" id="UP001196870"/>
    </source>
</evidence>
<evidence type="ECO:0000256" key="5">
    <source>
        <dbReference type="ARBA" id="ARBA00023136"/>
    </source>
</evidence>
<sequence>MTCDRSKPLAAADAAWLGREKRHKRRRSVPDPTLWGLFVVASLVLLLTPGPAVLYIVARSVERGRAAGLVSVLGIHLGTIVHIVAAAVGLSALLVSSALAFAIVKYLGAAYLIWIGIRTIMARDPDPDAPVVRADSLRRVFRDGFLVNLFNPKTAIFFLAFLPQFVDPARGALHWQILILGLTFMGLGIMSDAMFALVAGAAGDFLRRSRRFLRFQRWFAGTSFIGLGVTAAMATRR</sequence>
<dbReference type="PANTHER" id="PTHR30086:SF20">
    <property type="entry name" value="ARGININE EXPORTER PROTEIN ARGO-RELATED"/>
    <property type="match status" value="1"/>
</dbReference>
<evidence type="ECO:0000256" key="6">
    <source>
        <dbReference type="SAM" id="Phobius"/>
    </source>
</evidence>
<feature type="transmembrane region" description="Helical" evidence="6">
    <location>
        <begin position="218"/>
        <end position="235"/>
    </location>
</feature>
<dbReference type="PANTHER" id="PTHR30086">
    <property type="entry name" value="ARGININE EXPORTER PROTEIN ARGO"/>
    <property type="match status" value="1"/>
</dbReference>
<comment type="caution">
    <text evidence="7">The sequence shown here is derived from an EMBL/GenBank/DDBJ whole genome shotgun (WGS) entry which is preliminary data.</text>
</comment>
<dbReference type="Proteomes" id="UP001196870">
    <property type="component" value="Unassembled WGS sequence"/>
</dbReference>
<feature type="transmembrane region" description="Helical" evidence="6">
    <location>
        <begin position="145"/>
        <end position="165"/>
    </location>
</feature>
<feature type="transmembrane region" description="Helical" evidence="6">
    <location>
        <begin position="98"/>
        <end position="117"/>
    </location>
</feature>
<name>A0ABS5EU60_9PROT</name>
<dbReference type="InterPro" id="IPR001123">
    <property type="entry name" value="LeuE-type"/>
</dbReference>
<evidence type="ECO:0000256" key="2">
    <source>
        <dbReference type="ARBA" id="ARBA00022475"/>
    </source>
</evidence>
<protein>
    <submittedName>
        <fullName evidence="7">LysE family translocator</fullName>
    </submittedName>
</protein>
<comment type="subcellular location">
    <subcellularLocation>
        <location evidence="1">Cell membrane</location>
        <topology evidence="1">Multi-pass membrane protein</topology>
    </subcellularLocation>
</comment>
<organism evidence="7 8">
    <name type="scientific">Plastoroseomonas hellenica</name>
    <dbReference type="NCBI Taxonomy" id="2687306"/>
    <lineage>
        <taxon>Bacteria</taxon>
        <taxon>Pseudomonadati</taxon>
        <taxon>Pseudomonadota</taxon>
        <taxon>Alphaproteobacteria</taxon>
        <taxon>Acetobacterales</taxon>
        <taxon>Acetobacteraceae</taxon>
        <taxon>Plastoroseomonas</taxon>
    </lineage>
</organism>
<keyword evidence="8" id="KW-1185">Reference proteome</keyword>
<feature type="transmembrane region" description="Helical" evidence="6">
    <location>
        <begin position="34"/>
        <end position="57"/>
    </location>
</feature>
<accession>A0ABS5EU60</accession>
<reference evidence="8" key="1">
    <citation type="journal article" date="2021" name="Syst. Appl. Microbiol.">
        <title>Roseomonas hellenica sp. nov., isolated from roots of wild-growing Alkanna tinctoria.</title>
        <authorList>
            <person name="Rat A."/>
            <person name="Naranjo H.D."/>
            <person name="Lebbe L."/>
            <person name="Cnockaert M."/>
            <person name="Krigas N."/>
            <person name="Grigoriadou K."/>
            <person name="Maloupa E."/>
            <person name="Willems A."/>
        </authorList>
    </citation>
    <scope>NUCLEOTIDE SEQUENCE [LARGE SCALE GENOMIC DNA]</scope>
    <source>
        <strain evidence="8">LMG 31523</strain>
    </source>
</reference>
<feature type="transmembrane region" description="Helical" evidence="6">
    <location>
        <begin position="69"/>
        <end position="92"/>
    </location>
</feature>
<evidence type="ECO:0000256" key="1">
    <source>
        <dbReference type="ARBA" id="ARBA00004651"/>
    </source>
</evidence>
<keyword evidence="2" id="KW-1003">Cell membrane</keyword>
<evidence type="ECO:0000256" key="3">
    <source>
        <dbReference type="ARBA" id="ARBA00022692"/>
    </source>
</evidence>
<evidence type="ECO:0000256" key="4">
    <source>
        <dbReference type="ARBA" id="ARBA00022989"/>
    </source>
</evidence>
<proteinExistence type="predicted"/>
<keyword evidence="5 6" id="KW-0472">Membrane</keyword>
<dbReference type="EMBL" id="JAAGBB010000005">
    <property type="protein sequence ID" value="MBR0663827.1"/>
    <property type="molecule type" value="Genomic_DNA"/>
</dbReference>
<dbReference type="Pfam" id="PF01810">
    <property type="entry name" value="LysE"/>
    <property type="match status" value="1"/>
</dbReference>
<keyword evidence="4 6" id="KW-1133">Transmembrane helix</keyword>
<evidence type="ECO:0000313" key="7">
    <source>
        <dbReference type="EMBL" id="MBR0663827.1"/>
    </source>
</evidence>
<keyword evidence="3 6" id="KW-0812">Transmembrane</keyword>
<feature type="transmembrane region" description="Helical" evidence="6">
    <location>
        <begin position="177"/>
        <end position="206"/>
    </location>
</feature>
<gene>
    <name evidence="7" type="ORF">GXW71_05590</name>
</gene>
<dbReference type="PIRSF" id="PIRSF006324">
    <property type="entry name" value="LeuE"/>
    <property type="match status" value="1"/>
</dbReference>